<keyword evidence="7 12" id="KW-0812">Transmembrane</keyword>
<reference evidence="14 15" key="1">
    <citation type="submission" date="2024-02" db="EMBL/GenBank/DDBJ databases">
        <title>Chromosome-scale genome assembly of the rough periwinkle Littorina saxatilis.</title>
        <authorList>
            <person name="De Jode A."/>
            <person name="Faria R."/>
            <person name="Formenti G."/>
            <person name="Sims Y."/>
            <person name="Smith T.P."/>
            <person name="Tracey A."/>
            <person name="Wood J.M.D."/>
            <person name="Zagrodzka Z.B."/>
            <person name="Johannesson K."/>
            <person name="Butlin R.K."/>
            <person name="Leder E.H."/>
        </authorList>
    </citation>
    <scope>NUCLEOTIDE SEQUENCE [LARGE SCALE GENOMIC DNA]</scope>
    <source>
        <strain evidence="14">Snail1</strain>
        <tissue evidence="14">Muscle</tissue>
    </source>
</reference>
<keyword evidence="5" id="KW-0328">Glycosyltransferase</keyword>
<comment type="subcellular location">
    <subcellularLocation>
        <location evidence="1">Membrane</location>
        <topology evidence="1">Single-pass type II membrane protein</topology>
    </subcellularLocation>
</comment>
<evidence type="ECO:0000256" key="4">
    <source>
        <dbReference type="ARBA" id="ARBA00012557"/>
    </source>
</evidence>
<evidence type="ECO:0000256" key="1">
    <source>
        <dbReference type="ARBA" id="ARBA00004606"/>
    </source>
</evidence>
<evidence type="ECO:0000256" key="9">
    <source>
        <dbReference type="ARBA" id="ARBA00022968"/>
    </source>
</evidence>
<evidence type="ECO:0000259" key="13">
    <source>
        <dbReference type="Pfam" id="PF02434"/>
    </source>
</evidence>
<dbReference type="GO" id="GO:0016263">
    <property type="term" value="F:glycoprotein-N-acetylgalactosamine 3-beta-galactosyltransferase activity"/>
    <property type="evidence" value="ECO:0007669"/>
    <property type="project" value="UniProtKB-EC"/>
</dbReference>
<organism evidence="14 15">
    <name type="scientific">Littorina saxatilis</name>
    <dbReference type="NCBI Taxonomy" id="31220"/>
    <lineage>
        <taxon>Eukaryota</taxon>
        <taxon>Metazoa</taxon>
        <taxon>Spiralia</taxon>
        <taxon>Lophotrochozoa</taxon>
        <taxon>Mollusca</taxon>
        <taxon>Gastropoda</taxon>
        <taxon>Caenogastropoda</taxon>
        <taxon>Littorinimorpha</taxon>
        <taxon>Littorinoidea</taxon>
        <taxon>Littorinidae</taxon>
        <taxon>Littorina</taxon>
    </lineage>
</organism>
<feature type="transmembrane region" description="Helical" evidence="12">
    <location>
        <begin position="32"/>
        <end position="52"/>
    </location>
</feature>
<comment type="caution">
    <text evidence="14">The sequence shown here is derived from an EMBL/GenBank/DDBJ whole genome shotgun (WGS) entry which is preliminary data.</text>
</comment>
<evidence type="ECO:0000256" key="5">
    <source>
        <dbReference type="ARBA" id="ARBA00022676"/>
    </source>
</evidence>
<dbReference type="Proteomes" id="UP001374579">
    <property type="component" value="Unassembled WGS sequence"/>
</dbReference>
<keyword evidence="6" id="KW-0808">Transferase</keyword>
<keyword evidence="11 12" id="KW-0472">Membrane</keyword>
<dbReference type="Gene3D" id="3.90.550.50">
    <property type="match status" value="1"/>
</dbReference>
<proteinExistence type="inferred from homology"/>
<name>A0AAN9AZL5_9CAEN</name>
<evidence type="ECO:0000256" key="7">
    <source>
        <dbReference type="ARBA" id="ARBA00022692"/>
    </source>
</evidence>
<dbReference type="Pfam" id="PF02434">
    <property type="entry name" value="Fringe"/>
    <property type="match status" value="1"/>
</dbReference>
<evidence type="ECO:0000256" key="2">
    <source>
        <dbReference type="ARBA" id="ARBA00004922"/>
    </source>
</evidence>
<keyword evidence="9" id="KW-0735">Signal-anchor</keyword>
<keyword evidence="15" id="KW-1185">Reference proteome</keyword>
<dbReference type="AlphaFoldDB" id="A0AAN9AZL5"/>
<dbReference type="EMBL" id="JBAMIC010000014">
    <property type="protein sequence ID" value="KAK7096057.1"/>
    <property type="molecule type" value="Genomic_DNA"/>
</dbReference>
<evidence type="ECO:0000313" key="15">
    <source>
        <dbReference type="Proteomes" id="UP001374579"/>
    </source>
</evidence>
<evidence type="ECO:0000256" key="6">
    <source>
        <dbReference type="ARBA" id="ARBA00022679"/>
    </source>
</evidence>
<accession>A0AAN9AZL5</accession>
<comment type="pathway">
    <text evidence="2">Protein modification; protein glycosylation.</text>
</comment>
<dbReference type="EC" id="2.4.1.122" evidence="4"/>
<evidence type="ECO:0000313" key="14">
    <source>
        <dbReference type="EMBL" id="KAK7096057.1"/>
    </source>
</evidence>
<comment type="similarity">
    <text evidence="3">Belongs to the glycosyltransferase 31 family. Beta3-Gal-T subfamily.</text>
</comment>
<evidence type="ECO:0000256" key="11">
    <source>
        <dbReference type="ARBA" id="ARBA00023136"/>
    </source>
</evidence>
<evidence type="ECO:0000256" key="12">
    <source>
        <dbReference type="SAM" id="Phobius"/>
    </source>
</evidence>
<protein>
    <recommendedName>
        <fullName evidence="4">N-acetylgalactosaminide beta-1,3-galactosyltransferase</fullName>
        <ecNumber evidence="4">2.4.1.122</ecNumber>
    </recommendedName>
</protein>
<dbReference type="InterPro" id="IPR026050">
    <property type="entry name" value="C1GALT1/C1GALT1_chp1"/>
</dbReference>
<keyword evidence="8" id="KW-0547">Nucleotide-binding</keyword>
<dbReference type="GO" id="GO:0016020">
    <property type="term" value="C:membrane"/>
    <property type="evidence" value="ECO:0007669"/>
    <property type="project" value="UniProtKB-SubCell"/>
</dbReference>
<dbReference type="InterPro" id="IPR003378">
    <property type="entry name" value="Fringe-like_glycosylTrfase"/>
</dbReference>
<gene>
    <name evidence="14" type="ORF">V1264_005403</name>
</gene>
<evidence type="ECO:0000256" key="10">
    <source>
        <dbReference type="ARBA" id="ARBA00022989"/>
    </source>
</evidence>
<sequence>MPRFCLCYPQKEPTSMSILAECVSPGKAPHRFCVGFLMGMVVASLIAAPLIMNGDNYYRYRTEPVSHVGGVSRMAMQEESTERSAELWSERSVLDREPQDIRDPASDLDTADRHLHRDDNTVAQRLTEEVRVLVWVMTSPQTLQSRAKMIRDTWGKRTNKILFFSSKSDPDLPAIGLNVTEGRTHLMEKTNRAFRYIYDNHMDDADWFMKVDDDTYVIMENLRYLLSGENSSEPLFLGHHFHLRYRSRGAGTMKYLHYQSGGAGYVISKEALRRFGEKGRDEKLCRQTHGAEDIGFGQCMINLGVRISNSTDVLGRSRFHCFPPGHFTGGRYPSWYHAYDANGARKGVQSMSDYAVTFHYIRPSEMQTLDYLIYHLRPYGVLHALQNLNREHNTTSLPAGHSEVFAQP</sequence>
<keyword evidence="10 12" id="KW-1133">Transmembrane helix</keyword>
<dbReference type="PANTHER" id="PTHR23033">
    <property type="entry name" value="BETA1,3-GALACTOSYLTRANSFERASE"/>
    <property type="match status" value="1"/>
</dbReference>
<evidence type="ECO:0000256" key="3">
    <source>
        <dbReference type="ARBA" id="ARBA00006462"/>
    </source>
</evidence>
<evidence type="ECO:0000256" key="8">
    <source>
        <dbReference type="ARBA" id="ARBA00022741"/>
    </source>
</evidence>
<feature type="domain" description="Fringe-like glycosyltransferase" evidence="13">
    <location>
        <begin position="131"/>
        <end position="310"/>
    </location>
</feature>
<dbReference type="GO" id="GO:0000166">
    <property type="term" value="F:nucleotide binding"/>
    <property type="evidence" value="ECO:0007669"/>
    <property type="project" value="UniProtKB-KW"/>
</dbReference>
<dbReference type="PANTHER" id="PTHR23033:SF14">
    <property type="entry name" value="GLYCOPROTEIN-N-ACETYLGALACTOSAMINE 3-BETA-GALACTOSYLTRANSFERASE 1-RELATED"/>
    <property type="match status" value="1"/>
</dbReference>